<evidence type="ECO:0000256" key="7">
    <source>
        <dbReference type="ARBA" id="ARBA00022843"/>
    </source>
</evidence>
<sequence length="647" mass="72092">MPTRVLYHCPCSTNFTPSFGPIQPSTSSFQLPSLYFCDDCDSIRCDQCTTKELTVYYCPNCLFDVPLASIKSEHANCPRNCFSCPICSSTLGVVGSDSNEQSHWDPLSAEASTGEPPWYLQCPTCRWDSKEVKMTFEKSTGLSLQVQKIEDEAADAVEFRDLRAHFDKYLRFSTSSNETQYSMEAARASKLLRDVPSLANQPGFGVGRSKISKRKTDQDEQIPQYTAKMTWDAGRDEKRYVGVKQDLQEGKALGAIGRKEQSRLEFMQEQVDDSQITDLAQRWSAMNDQSVRKADLGPCRVPLRTKQTKRCSVCRHIIIRPESKPTSSKYKIRLLALNRLPEIFIRPPNSISTADRRRSTYATLNRRKNVIVDEENLQAGRTYLFEASFINPRDEMMMVRLHLARAPPSSNDSHAFSASSPNKGIPMSVSSRYAWSVSPTSSNFPVSAYNEVWELAEEDDEDLFEPKSEDIDEDGMGDDRDQKRSRTDVGGHREGKKRGQGILRRKGHETVIGLELSLDREAVGEIEFPMQVTFTYKPDAEVSQRGSSHASDSKSFSFWTFVRLGRVTSEGSGSGHHAQPHSSIAEARRSALDKRRSIMGMNIGGHGSAVAGQTTSTLSALRREDSKDGTVSSGSPQRPGSVASGTG</sequence>
<evidence type="ECO:0000313" key="15">
    <source>
        <dbReference type="EMBL" id="PWN37902.1"/>
    </source>
</evidence>
<keyword evidence="6" id="KW-0597">Phosphoprotein</keyword>
<comment type="subunit">
    <text evidence="13">Subunit of dynactin, a multiprotein complex part of a tripartite complex with dynein and a adapter, such as BICDL1, BICD2 or HOOK3. The dynactin complex is built around ACTR1A/ACTB filament and consists of an actin-related filament composed of a shoulder domain, a pointed end and a barbed end. Its length is defined by its flexible shoulder domain. The soulder is composed of 2 DCTN1 subunits, 4 DCTN2 and 2 DCTN3. The 4 DCNT2 (via N-terminus) bind the ACTR1A filament and act as molecular rulers to determine the length. The pointed end is important for binding dynein-dynactin cargo adapters. Consists of 4 subunits: ACTR10, DCNT4, DCTN5 and DCTN6. The barbed end is composed of a CAPZA1:CAPZB heterodimers, which binds ACTR1A/ACTB filament and dynactin and stabilizes dynactin. Interacts with ATP7B, but not ATP7A, in a copper-dependent manner. Interacts with ANK2; this interaction is required for localization at costameres. Interacts with N4BP2L1.</text>
</comment>
<dbReference type="STRING" id="1280837.A0A316VJY5"/>
<comment type="subcellular location">
    <subcellularLocation>
        <location evidence="1">Cytoplasm</location>
        <location evidence="1">Cytoskeleton</location>
        <location evidence="1">Microtubule organizing center</location>
        <location evidence="1">Centrosome</location>
    </subcellularLocation>
    <subcellularLocation>
        <location evidence="2">Cytoplasm</location>
        <location evidence="2">Cytoskeleton</location>
        <location evidence="2">Stress fiber</location>
    </subcellularLocation>
    <subcellularLocation>
        <location evidence="3">Cytoplasm</location>
        <location evidence="3">Myofibril</location>
    </subcellularLocation>
</comment>
<dbReference type="PANTHER" id="PTHR13034">
    <property type="entry name" value="DYNACTIN P62 SUBUNIT"/>
    <property type="match status" value="1"/>
</dbReference>
<dbReference type="GO" id="GO:0001725">
    <property type="term" value="C:stress fiber"/>
    <property type="evidence" value="ECO:0007669"/>
    <property type="project" value="UniProtKB-SubCell"/>
</dbReference>
<evidence type="ECO:0000256" key="1">
    <source>
        <dbReference type="ARBA" id="ARBA00004300"/>
    </source>
</evidence>
<evidence type="ECO:0000256" key="13">
    <source>
        <dbReference type="ARBA" id="ARBA00093507"/>
    </source>
</evidence>
<evidence type="ECO:0000256" key="8">
    <source>
        <dbReference type="ARBA" id="ARBA00022990"/>
    </source>
</evidence>
<evidence type="ECO:0000256" key="6">
    <source>
        <dbReference type="ARBA" id="ARBA00022553"/>
    </source>
</evidence>
<keyword evidence="7" id="KW-0832">Ubl conjugation</keyword>
<gene>
    <name evidence="15" type="ORF">FA14DRAFT_142568</name>
</gene>
<protein>
    <recommendedName>
        <fullName evidence="12">Dynactin subunit 4</fullName>
    </recommendedName>
</protein>
<dbReference type="GeneID" id="37018959"/>
<keyword evidence="16" id="KW-1185">Reference proteome</keyword>
<proteinExistence type="inferred from homology"/>
<feature type="compositionally biased region" description="Basic and acidic residues" evidence="14">
    <location>
        <begin position="477"/>
        <end position="493"/>
    </location>
</feature>
<dbReference type="GO" id="GO:0005869">
    <property type="term" value="C:dynactin complex"/>
    <property type="evidence" value="ECO:0007669"/>
    <property type="project" value="InterPro"/>
</dbReference>
<organism evidence="15 16">
    <name type="scientific">Meira miltonrushii</name>
    <dbReference type="NCBI Taxonomy" id="1280837"/>
    <lineage>
        <taxon>Eukaryota</taxon>
        <taxon>Fungi</taxon>
        <taxon>Dikarya</taxon>
        <taxon>Basidiomycota</taxon>
        <taxon>Ustilaginomycotina</taxon>
        <taxon>Exobasidiomycetes</taxon>
        <taxon>Exobasidiales</taxon>
        <taxon>Brachybasidiaceae</taxon>
        <taxon>Meira</taxon>
    </lineage>
</organism>
<evidence type="ECO:0000256" key="2">
    <source>
        <dbReference type="ARBA" id="ARBA00004529"/>
    </source>
</evidence>
<reference evidence="15 16" key="1">
    <citation type="journal article" date="2018" name="Mol. Biol. Evol.">
        <title>Broad Genomic Sampling Reveals a Smut Pathogenic Ancestry of the Fungal Clade Ustilaginomycotina.</title>
        <authorList>
            <person name="Kijpornyongpan T."/>
            <person name="Mondo S.J."/>
            <person name="Barry K."/>
            <person name="Sandor L."/>
            <person name="Lee J."/>
            <person name="Lipzen A."/>
            <person name="Pangilinan J."/>
            <person name="LaButti K."/>
            <person name="Hainaut M."/>
            <person name="Henrissat B."/>
            <person name="Grigoriev I.V."/>
            <person name="Spatafora J.W."/>
            <person name="Aime M.C."/>
        </authorList>
    </citation>
    <scope>NUCLEOTIDE SEQUENCE [LARGE SCALE GENOMIC DNA]</scope>
    <source>
        <strain evidence="15 16">MCA 3882</strain>
    </source>
</reference>
<dbReference type="OrthoDB" id="283815at2759"/>
<evidence type="ECO:0000256" key="3">
    <source>
        <dbReference type="ARBA" id="ARBA00004657"/>
    </source>
</evidence>
<feature type="region of interest" description="Disordered" evidence="14">
    <location>
        <begin position="459"/>
        <end position="504"/>
    </location>
</feature>
<dbReference type="PANTHER" id="PTHR13034:SF2">
    <property type="entry name" value="DYNACTIN SUBUNIT 4"/>
    <property type="match status" value="1"/>
</dbReference>
<dbReference type="AlphaFoldDB" id="A0A316VJY5"/>
<evidence type="ECO:0000256" key="9">
    <source>
        <dbReference type="ARBA" id="ARBA00023054"/>
    </source>
</evidence>
<evidence type="ECO:0000313" key="16">
    <source>
        <dbReference type="Proteomes" id="UP000245771"/>
    </source>
</evidence>
<dbReference type="Pfam" id="PF05502">
    <property type="entry name" value="Dynactin_p62"/>
    <property type="match status" value="2"/>
</dbReference>
<comment type="similarity">
    <text evidence="11">Belongs to the dynactin subunit 4 family.</text>
</comment>
<dbReference type="InterPro" id="IPR008603">
    <property type="entry name" value="DCTN4"/>
</dbReference>
<keyword evidence="5" id="KW-1017">Isopeptide bond</keyword>
<evidence type="ECO:0000256" key="10">
    <source>
        <dbReference type="ARBA" id="ARBA00023212"/>
    </source>
</evidence>
<evidence type="ECO:0000256" key="14">
    <source>
        <dbReference type="SAM" id="MobiDB-lite"/>
    </source>
</evidence>
<keyword evidence="10" id="KW-0206">Cytoskeleton</keyword>
<accession>A0A316VJY5</accession>
<feature type="region of interest" description="Disordered" evidence="14">
    <location>
        <begin position="569"/>
        <end position="588"/>
    </location>
</feature>
<keyword evidence="9" id="KW-0175">Coiled coil</keyword>
<dbReference type="EMBL" id="KZ819602">
    <property type="protein sequence ID" value="PWN37902.1"/>
    <property type="molecule type" value="Genomic_DNA"/>
</dbReference>
<feature type="region of interest" description="Disordered" evidence="14">
    <location>
        <begin position="600"/>
        <end position="647"/>
    </location>
</feature>
<evidence type="ECO:0000256" key="4">
    <source>
        <dbReference type="ARBA" id="ARBA00022490"/>
    </source>
</evidence>
<feature type="compositionally biased region" description="Basic residues" evidence="14">
    <location>
        <begin position="494"/>
        <end position="504"/>
    </location>
</feature>
<feature type="compositionally biased region" description="Polar residues" evidence="14">
    <location>
        <begin position="629"/>
        <end position="647"/>
    </location>
</feature>
<evidence type="ECO:0000256" key="12">
    <source>
        <dbReference type="ARBA" id="ARBA00034864"/>
    </source>
</evidence>
<keyword evidence="8" id="KW-0007">Acetylation</keyword>
<dbReference type="Proteomes" id="UP000245771">
    <property type="component" value="Unassembled WGS sequence"/>
</dbReference>
<dbReference type="InParanoid" id="A0A316VJY5"/>
<name>A0A316VJY5_9BASI</name>
<dbReference type="RefSeq" id="XP_025358204.1">
    <property type="nucleotide sequence ID" value="XM_025497178.1"/>
</dbReference>
<evidence type="ECO:0000256" key="5">
    <source>
        <dbReference type="ARBA" id="ARBA00022499"/>
    </source>
</evidence>
<evidence type="ECO:0000256" key="11">
    <source>
        <dbReference type="ARBA" id="ARBA00034776"/>
    </source>
</evidence>
<keyword evidence="4" id="KW-0963">Cytoplasm</keyword>